<dbReference type="RefSeq" id="WP_089970608.1">
    <property type="nucleotide sequence ID" value="NZ_FOCQ01000013.1"/>
</dbReference>
<keyword evidence="4 5" id="KW-0472">Membrane</keyword>
<dbReference type="Proteomes" id="UP000199695">
    <property type="component" value="Unassembled WGS sequence"/>
</dbReference>
<keyword evidence="7" id="KW-1185">Reference proteome</keyword>
<evidence type="ECO:0000313" key="7">
    <source>
        <dbReference type="Proteomes" id="UP000199695"/>
    </source>
</evidence>
<dbReference type="OrthoDB" id="2454358at2"/>
<proteinExistence type="predicted"/>
<dbReference type="GO" id="GO:0016020">
    <property type="term" value="C:membrane"/>
    <property type="evidence" value="ECO:0007669"/>
    <property type="project" value="UniProtKB-SubCell"/>
</dbReference>
<dbReference type="Pfam" id="PF13564">
    <property type="entry name" value="DoxX_2"/>
    <property type="match status" value="1"/>
</dbReference>
<reference evidence="6 7" key="1">
    <citation type="submission" date="2016-10" db="EMBL/GenBank/DDBJ databases">
        <authorList>
            <person name="de Groot N.N."/>
        </authorList>
    </citation>
    <scope>NUCLEOTIDE SEQUENCE [LARGE SCALE GENOMIC DNA]</scope>
    <source>
        <strain evidence="6 7">DSM 46701</strain>
    </source>
</reference>
<keyword evidence="3 5" id="KW-1133">Transmembrane helix</keyword>
<dbReference type="EMBL" id="FOCQ01000013">
    <property type="protein sequence ID" value="SEN51282.1"/>
    <property type="molecule type" value="Genomic_DNA"/>
</dbReference>
<feature type="transmembrane region" description="Helical" evidence="5">
    <location>
        <begin position="92"/>
        <end position="110"/>
    </location>
</feature>
<dbReference type="InterPro" id="IPR032808">
    <property type="entry name" value="DoxX"/>
</dbReference>
<dbReference type="STRING" id="1173111.SAMN05444955_11343"/>
<feature type="transmembrane region" description="Helical" evidence="5">
    <location>
        <begin position="69"/>
        <end position="86"/>
    </location>
</feature>
<evidence type="ECO:0000313" key="6">
    <source>
        <dbReference type="EMBL" id="SEN51282.1"/>
    </source>
</evidence>
<name>A0A1H8H4K3_9BACL</name>
<accession>A0A1H8H4K3</accession>
<gene>
    <name evidence="6" type="ORF">SAMN05444955_11343</name>
</gene>
<comment type="subcellular location">
    <subcellularLocation>
        <location evidence="1">Membrane</location>
        <topology evidence="1">Multi-pass membrane protein</topology>
    </subcellularLocation>
</comment>
<feature type="transmembrane region" description="Helical" evidence="5">
    <location>
        <begin position="46"/>
        <end position="64"/>
    </location>
</feature>
<evidence type="ECO:0000256" key="4">
    <source>
        <dbReference type="ARBA" id="ARBA00023136"/>
    </source>
</evidence>
<evidence type="ECO:0000256" key="5">
    <source>
        <dbReference type="SAM" id="Phobius"/>
    </source>
</evidence>
<feature type="transmembrane region" description="Helical" evidence="5">
    <location>
        <begin position="7"/>
        <end position="26"/>
    </location>
</feature>
<evidence type="ECO:0000256" key="2">
    <source>
        <dbReference type="ARBA" id="ARBA00022692"/>
    </source>
</evidence>
<dbReference type="AlphaFoldDB" id="A0A1H8H4K3"/>
<keyword evidence="2 5" id="KW-0812">Transmembrane</keyword>
<evidence type="ECO:0000256" key="1">
    <source>
        <dbReference type="ARBA" id="ARBA00004141"/>
    </source>
</evidence>
<organism evidence="6 7">
    <name type="scientific">Lihuaxuella thermophila</name>
    <dbReference type="NCBI Taxonomy" id="1173111"/>
    <lineage>
        <taxon>Bacteria</taxon>
        <taxon>Bacillati</taxon>
        <taxon>Bacillota</taxon>
        <taxon>Bacilli</taxon>
        <taxon>Bacillales</taxon>
        <taxon>Thermoactinomycetaceae</taxon>
        <taxon>Lihuaxuella</taxon>
    </lineage>
</organism>
<sequence>MNKGLNIAGKVLLVVVGLFFVMNGFFKLSGAEQAVTSFQKYGFPDWFRVLIGLAELVGGAGLIFRKTSFYAAALLAAVMVGAVGTHLLNGEFAALLMPIVLFVILAITVVKRKPAKQVDTRQ</sequence>
<protein>
    <submittedName>
        <fullName evidence="6">DoxX-like family protein</fullName>
    </submittedName>
</protein>
<evidence type="ECO:0000256" key="3">
    <source>
        <dbReference type="ARBA" id="ARBA00022989"/>
    </source>
</evidence>